<evidence type="ECO:0000259" key="3">
    <source>
        <dbReference type="Pfam" id="PF07879"/>
    </source>
</evidence>
<feature type="domain" description="PHA accumulation regulator DNA-binding N-terminal" evidence="3">
    <location>
        <begin position="7"/>
        <end position="66"/>
    </location>
</feature>
<dbReference type="Pfam" id="PF05233">
    <property type="entry name" value="PHB_acc"/>
    <property type="match status" value="1"/>
</dbReference>
<accession>A0A450Y8H4</accession>
<dbReference type="InterPro" id="IPR010134">
    <property type="entry name" value="PHA_reg_PhaR"/>
</dbReference>
<feature type="region of interest" description="Disordered" evidence="1">
    <location>
        <begin position="149"/>
        <end position="189"/>
    </location>
</feature>
<gene>
    <name evidence="4" type="ORF">BECKTC1821E_GA0114239_1001109</name>
</gene>
<dbReference type="GO" id="GO:0006355">
    <property type="term" value="P:regulation of DNA-templated transcription"/>
    <property type="evidence" value="ECO:0007669"/>
    <property type="project" value="InterPro"/>
</dbReference>
<dbReference type="AlphaFoldDB" id="A0A450Y8H4"/>
<sequence>MTGKPRILKKYPNRRLYDTSLSKYITLADVRNLVLENEEFLVRDARNDQDITHSILLQIIVEQEAEEKEQPLFTTSVLQQMIRLYGDSLQGVLAKYLDRNIELIVRQQQRFRQQMHNVVVRDPVNFLCELTEQNLSLWEEMRETLSIKKPSIQQDNDDENTNDENIPPSTTKNTKDWHGNSARKASHGG</sequence>
<dbReference type="Pfam" id="PF07879">
    <property type="entry name" value="PHB_acc_N"/>
    <property type="match status" value="1"/>
</dbReference>
<dbReference type="NCBIfam" id="TIGR01848">
    <property type="entry name" value="PHA_reg_PhaR"/>
    <property type="match status" value="1"/>
</dbReference>
<reference evidence="4" key="1">
    <citation type="submission" date="2019-02" db="EMBL/GenBank/DDBJ databases">
        <authorList>
            <person name="Gruber-Vodicka R. H."/>
            <person name="Seah K. B. B."/>
        </authorList>
    </citation>
    <scope>NUCLEOTIDE SEQUENCE</scope>
    <source>
        <strain evidence="4">BECK_BZ125</strain>
    </source>
</reference>
<evidence type="ECO:0000259" key="2">
    <source>
        <dbReference type="Pfam" id="PF05233"/>
    </source>
</evidence>
<protein>
    <submittedName>
        <fullName evidence="4">Polyhydroxyalkanoate synthesis repressor PhaR</fullName>
    </submittedName>
</protein>
<name>A0A450Y8H4_9GAMM</name>
<evidence type="ECO:0000256" key="1">
    <source>
        <dbReference type="SAM" id="MobiDB-lite"/>
    </source>
</evidence>
<evidence type="ECO:0000313" key="4">
    <source>
        <dbReference type="EMBL" id="VFK37820.1"/>
    </source>
</evidence>
<feature type="domain" description="PHB accumulation regulatory" evidence="2">
    <location>
        <begin position="73"/>
        <end position="112"/>
    </location>
</feature>
<dbReference type="InterPro" id="IPR012909">
    <property type="entry name" value="PHA_DNA-bd_N"/>
</dbReference>
<proteinExistence type="predicted"/>
<dbReference type="InterPro" id="IPR007897">
    <property type="entry name" value="PHB_accumulat"/>
</dbReference>
<dbReference type="EMBL" id="CAADFT010000001">
    <property type="protein sequence ID" value="VFK37820.1"/>
    <property type="molecule type" value="Genomic_DNA"/>
</dbReference>
<organism evidence="4">
    <name type="scientific">Candidatus Kentrum sp. TC</name>
    <dbReference type="NCBI Taxonomy" id="2126339"/>
    <lineage>
        <taxon>Bacteria</taxon>
        <taxon>Pseudomonadati</taxon>
        <taxon>Pseudomonadota</taxon>
        <taxon>Gammaproteobacteria</taxon>
        <taxon>Candidatus Kentrum</taxon>
    </lineage>
</organism>